<feature type="region of interest" description="Disordered" evidence="1">
    <location>
        <begin position="17"/>
        <end position="37"/>
    </location>
</feature>
<evidence type="ECO:0000256" key="1">
    <source>
        <dbReference type="SAM" id="MobiDB-lite"/>
    </source>
</evidence>
<comment type="caution">
    <text evidence="2">The sequence shown here is derived from an EMBL/GenBank/DDBJ whole genome shotgun (WGS) entry which is preliminary data.</text>
</comment>
<organism evidence="2 3">
    <name type="scientific">Rhododendron williamsianum</name>
    <dbReference type="NCBI Taxonomy" id="262921"/>
    <lineage>
        <taxon>Eukaryota</taxon>
        <taxon>Viridiplantae</taxon>
        <taxon>Streptophyta</taxon>
        <taxon>Embryophyta</taxon>
        <taxon>Tracheophyta</taxon>
        <taxon>Spermatophyta</taxon>
        <taxon>Magnoliopsida</taxon>
        <taxon>eudicotyledons</taxon>
        <taxon>Gunneridae</taxon>
        <taxon>Pentapetalae</taxon>
        <taxon>asterids</taxon>
        <taxon>Ericales</taxon>
        <taxon>Ericaceae</taxon>
        <taxon>Ericoideae</taxon>
        <taxon>Rhodoreae</taxon>
        <taxon>Rhododendron</taxon>
    </lineage>
</organism>
<gene>
    <name evidence="2" type="ORF">C3L33_17331</name>
</gene>
<keyword evidence="3" id="KW-1185">Reference proteome</keyword>
<accession>A0A6A4KT63</accession>
<dbReference type="Proteomes" id="UP000428333">
    <property type="component" value="Linkage Group LG10"/>
</dbReference>
<sequence length="222" mass="24398">MTNKSWNSVVHRSWGFGSADKTKHRSPVRLRSDDHDHDAVNKDTVDTVSAAAAAGGGFWAIPARPDFGQVWSFAAAAPPDMVVPTPSMAAQQASFSGRFFQQQPMGEASAARVGNYLPIAQGHLNLLASLSVAETAVVSFQLRLWQVGYDACELGLKRNCLEYWTCDYFVLDSFVLKLAMLTLCVASVEIPVIDDAIWGLDERIILVYNISHLGAYLWITDF</sequence>
<dbReference type="AlphaFoldDB" id="A0A6A4KT63"/>
<evidence type="ECO:0000313" key="3">
    <source>
        <dbReference type="Proteomes" id="UP000428333"/>
    </source>
</evidence>
<feature type="non-terminal residue" evidence="2">
    <location>
        <position position="1"/>
    </location>
</feature>
<protein>
    <submittedName>
        <fullName evidence="2">Uncharacterized protein</fullName>
    </submittedName>
</protein>
<evidence type="ECO:0000313" key="2">
    <source>
        <dbReference type="EMBL" id="KAE9450763.1"/>
    </source>
</evidence>
<dbReference type="OrthoDB" id="1911901at2759"/>
<name>A0A6A4KT63_9ERIC</name>
<reference evidence="2 3" key="1">
    <citation type="journal article" date="2019" name="Genome Biol. Evol.">
        <title>The Rhododendron genome and chromosomal organization provide insight into shared whole-genome duplications across the heath family (Ericaceae).</title>
        <authorList>
            <person name="Soza V.L."/>
            <person name="Lindsley D."/>
            <person name="Waalkes A."/>
            <person name="Ramage E."/>
            <person name="Patwardhan R.P."/>
            <person name="Burton J.N."/>
            <person name="Adey A."/>
            <person name="Kumar A."/>
            <person name="Qiu R."/>
            <person name="Shendure J."/>
            <person name="Hall B."/>
        </authorList>
    </citation>
    <scope>NUCLEOTIDE SEQUENCE [LARGE SCALE GENOMIC DNA]</scope>
    <source>
        <strain evidence="2">RSF 1966-606</strain>
    </source>
</reference>
<proteinExistence type="predicted"/>
<dbReference type="EMBL" id="QEFC01002759">
    <property type="protein sequence ID" value="KAE9450763.1"/>
    <property type="molecule type" value="Genomic_DNA"/>
</dbReference>